<accession>A0A3Q0L2P8</accession>
<reference evidence="2 3" key="2">
    <citation type="journal article" date="2003" name="Infect. Immun.">
        <title>Characterization and pathogenic significance of Vibrio vulnificus antigens preferentially expressed in septicemic patients.</title>
        <authorList>
            <person name="Kim Y.R."/>
            <person name="Lee S.E."/>
            <person name="Kim C.M."/>
            <person name="Kim S.Y."/>
            <person name="Shin E.K."/>
            <person name="Shin D.H."/>
            <person name="Chung S.S."/>
            <person name="Choy H.E."/>
            <person name="Progulske-Fox A."/>
            <person name="Hillman J.D."/>
            <person name="Handfield M."/>
            <person name="Rhee J.H."/>
        </authorList>
    </citation>
    <scope>NUCLEOTIDE SEQUENCE [LARGE SCALE GENOMIC DNA]</scope>
    <source>
        <strain evidence="2 3">CMCP6</strain>
    </source>
</reference>
<evidence type="ECO:0000313" key="3">
    <source>
        <dbReference type="Proteomes" id="UP000002275"/>
    </source>
</evidence>
<evidence type="ECO:0000259" key="1">
    <source>
        <dbReference type="Pfam" id="PF01408"/>
    </source>
</evidence>
<organism evidence="2 3">
    <name type="scientific">Vibrio vulnificus (strain CMCP6)</name>
    <dbReference type="NCBI Taxonomy" id="216895"/>
    <lineage>
        <taxon>Bacteria</taxon>
        <taxon>Pseudomonadati</taxon>
        <taxon>Pseudomonadota</taxon>
        <taxon>Gammaproteobacteria</taxon>
        <taxon>Vibrionales</taxon>
        <taxon>Vibrionaceae</taxon>
        <taxon>Vibrio</taxon>
    </lineage>
</organism>
<protein>
    <submittedName>
        <fullName evidence="2">Predicted dehydrogenase</fullName>
    </submittedName>
</protein>
<dbReference type="Proteomes" id="UP000002275">
    <property type="component" value="Chromosome I"/>
</dbReference>
<feature type="domain" description="Gfo/Idh/MocA-like oxidoreductase N-terminal" evidence="1">
    <location>
        <begin position="3"/>
        <end position="128"/>
    </location>
</feature>
<reference evidence="2 3" key="3">
    <citation type="journal article" date="2011" name="Mol. Syst. Biol.">
        <title>Integrative genome-scale metabolic analysis of Vibrio vulnificus for drug targeting and discovery.</title>
        <authorList>
            <person name="Kim H.U."/>
            <person name="Kim S.Y."/>
            <person name="Jeong H."/>
            <person name="Kim T.Y."/>
            <person name="Kim J.J."/>
            <person name="Choy H.E."/>
            <person name="Yi K.Y."/>
            <person name="Rhee J.H."/>
            <person name="Lee S.Y."/>
        </authorList>
    </citation>
    <scope>NUCLEOTIDE SEQUENCE [LARGE SCALE GENOMIC DNA]</scope>
    <source>
        <strain evidence="2 3">CMCP6</strain>
    </source>
</reference>
<gene>
    <name evidence="2" type="ordered locus">VV1_0802</name>
</gene>
<dbReference type="Pfam" id="PF01408">
    <property type="entry name" value="GFO_IDH_MocA"/>
    <property type="match status" value="1"/>
</dbReference>
<dbReference type="KEGG" id="vvu:VV1_0802"/>
<dbReference type="GO" id="GO:0000166">
    <property type="term" value="F:nucleotide binding"/>
    <property type="evidence" value="ECO:0007669"/>
    <property type="project" value="InterPro"/>
</dbReference>
<dbReference type="EMBL" id="AE016795">
    <property type="protein sequence ID" value="AAO09306.1"/>
    <property type="molecule type" value="Genomic_DNA"/>
</dbReference>
<dbReference type="PANTHER" id="PTHR43377">
    <property type="entry name" value="BILIVERDIN REDUCTASE A"/>
    <property type="match status" value="1"/>
</dbReference>
<reference evidence="3" key="1">
    <citation type="submission" date="2002-12" db="EMBL/GenBank/DDBJ databases">
        <title>Complete genome sequence of Vibrio vulnificus CMCP6.</title>
        <authorList>
            <person name="Rhee J.H."/>
            <person name="Kim S.Y."/>
            <person name="Chung S.S."/>
            <person name="Kim J.J."/>
            <person name="Moon Y.H."/>
            <person name="Jeong H."/>
            <person name="Choy H.E."/>
        </authorList>
    </citation>
    <scope>NUCLEOTIDE SEQUENCE [LARGE SCALE GENOMIC DNA]</scope>
    <source>
        <strain evidence="3">CMCP6</strain>
    </source>
</reference>
<dbReference type="Gene3D" id="3.40.50.720">
    <property type="entry name" value="NAD(P)-binding Rossmann-like Domain"/>
    <property type="match status" value="1"/>
</dbReference>
<sequence length="320" mass="35299">MHKLLIIGAGQLGSRHLQGALAATESLDITVVDPSQDSLNIAEERAQQVEWGNDNSQISYSTTLPDSKAFEVCIIATAAQVRADVTKALLSTNRVKHIIFEKVLFQKLAHYPEILALLEQHQVQGWVNCPRRIFPSYQELKSYLDTSQPVNMTVKGNAWGMACNSVHFIDLFSYLVDSAALQVTNVALDAELIESKRAGFYEVTGAIEYAIGVNTLRIESGQDLIPSLAVTIDNGLSRHVVNEVEQTWLFSQDGTTTQHSHTPLFQSQLTGANVTELLTTNQCQLTPFTQSCSLHTPFIEVVLEHLSKTLNVHLDACPIT</sequence>
<dbReference type="InterPro" id="IPR051450">
    <property type="entry name" value="Gfo/Idh/MocA_Oxidoreductases"/>
</dbReference>
<dbReference type="InterPro" id="IPR036291">
    <property type="entry name" value="NAD(P)-bd_dom_sf"/>
</dbReference>
<dbReference type="AlphaFoldDB" id="A0A3Q0L2P8"/>
<dbReference type="SUPFAM" id="SSF51735">
    <property type="entry name" value="NAD(P)-binding Rossmann-fold domains"/>
    <property type="match status" value="1"/>
</dbReference>
<dbReference type="RefSeq" id="WP_011078872.1">
    <property type="nucleotide sequence ID" value="NC_004459.3"/>
</dbReference>
<evidence type="ECO:0000313" key="2">
    <source>
        <dbReference type="EMBL" id="AAO09306.1"/>
    </source>
</evidence>
<dbReference type="InterPro" id="IPR000683">
    <property type="entry name" value="Gfo/Idh/MocA-like_OxRdtase_N"/>
</dbReference>
<proteinExistence type="predicted"/>
<dbReference type="PANTHER" id="PTHR43377:SF1">
    <property type="entry name" value="BILIVERDIN REDUCTASE A"/>
    <property type="match status" value="1"/>
</dbReference>
<name>A0A3Q0L2P8_VIBVU</name>